<dbReference type="EMBL" id="JMPI01000032">
    <property type="protein sequence ID" value="KFC81255.1"/>
    <property type="molecule type" value="Genomic_DNA"/>
</dbReference>
<dbReference type="AlphaFoldDB" id="A0A085GC10"/>
<organism evidence="1 2">
    <name type="scientific">Buttiauxella agrestis ATCC 33320</name>
    <dbReference type="NCBI Taxonomy" id="1006004"/>
    <lineage>
        <taxon>Bacteria</taxon>
        <taxon>Pseudomonadati</taxon>
        <taxon>Pseudomonadota</taxon>
        <taxon>Gammaproteobacteria</taxon>
        <taxon>Enterobacterales</taxon>
        <taxon>Enterobacteriaceae</taxon>
        <taxon>Buttiauxella</taxon>
    </lineage>
</organism>
<sequence length="43" mass="5173">MMKYPTRWHRLKHPVWPQEGILQLPYFRNGPVTAGQIRMLILV</sequence>
<reference evidence="1 2" key="1">
    <citation type="submission" date="2014-05" db="EMBL/GenBank/DDBJ databases">
        <title>ATOL: Assembling a taxonomically balanced genome-scale reconstruction of the evolutionary history of the Enterobacteriaceae.</title>
        <authorList>
            <person name="Plunkett G.III."/>
            <person name="Neeno-Eckwall E.C."/>
            <person name="Glasner J.D."/>
            <person name="Perna N.T."/>
        </authorList>
    </citation>
    <scope>NUCLEOTIDE SEQUENCE [LARGE SCALE GENOMIC DNA]</scope>
    <source>
        <strain evidence="1 2">ATCC 33320</strain>
    </source>
</reference>
<protein>
    <submittedName>
        <fullName evidence="1">Uncharacterized protein</fullName>
    </submittedName>
</protein>
<proteinExistence type="predicted"/>
<gene>
    <name evidence="1" type="ORF">GBAG_2540</name>
</gene>
<comment type="caution">
    <text evidence="1">The sequence shown here is derived from an EMBL/GenBank/DDBJ whole genome shotgun (WGS) entry which is preliminary data.</text>
</comment>
<name>A0A085GC10_9ENTR</name>
<dbReference type="Proteomes" id="UP000028653">
    <property type="component" value="Unassembled WGS sequence"/>
</dbReference>
<evidence type="ECO:0000313" key="1">
    <source>
        <dbReference type="EMBL" id="KFC81255.1"/>
    </source>
</evidence>
<accession>A0A085GC10</accession>
<evidence type="ECO:0000313" key="2">
    <source>
        <dbReference type="Proteomes" id="UP000028653"/>
    </source>
</evidence>
<keyword evidence="2" id="KW-1185">Reference proteome</keyword>